<organism evidence="1 2">
    <name type="scientific">Nonomuraea thailandensis</name>
    <dbReference type="NCBI Taxonomy" id="1188745"/>
    <lineage>
        <taxon>Bacteria</taxon>
        <taxon>Bacillati</taxon>
        <taxon>Actinomycetota</taxon>
        <taxon>Actinomycetes</taxon>
        <taxon>Streptosporangiales</taxon>
        <taxon>Streptosporangiaceae</taxon>
        <taxon>Nonomuraea</taxon>
    </lineage>
</organism>
<dbReference type="EMBL" id="JAMZEB010000002">
    <property type="protein sequence ID" value="MCP2363270.1"/>
    <property type="molecule type" value="Genomic_DNA"/>
</dbReference>
<gene>
    <name evidence="1" type="ORF">HD597_010290</name>
</gene>
<reference evidence="1" key="1">
    <citation type="submission" date="2022-06" db="EMBL/GenBank/DDBJ databases">
        <title>Sequencing the genomes of 1000 actinobacteria strains.</title>
        <authorList>
            <person name="Klenk H.-P."/>
        </authorList>
    </citation>
    <scope>NUCLEOTIDE SEQUENCE</scope>
    <source>
        <strain evidence="1">DSM 46694</strain>
    </source>
</reference>
<evidence type="ECO:0000313" key="2">
    <source>
        <dbReference type="Proteomes" id="UP001139648"/>
    </source>
</evidence>
<dbReference type="RefSeq" id="WP_345694403.1">
    <property type="nucleotide sequence ID" value="NZ_BAABKA010000023.1"/>
</dbReference>
<keyword evidence="2" id="KW-1185">Reference proteome</keyword>
<name>A0A9X2GSN4_9ACTN</name>
<comment type="caution">
    <text evidence="1">The sequence shown here is derived from an EMBL/GenBank/DDBJ whole genome shotgun (WGS) entry which is preliminary data.</text>
</comment>
<dbReference type="AlphaFoldDB" id="A0A9X2GSN4"/>
<sequence>MTVTVGLWTGTRFLRGTKRLARVVGDGFDVAGGAFATGRGEGEAKAARGAGAFTTG</sequence>
<accession>A0A9X2GSN4</accession>
<dbReference type="Proteomes" id="UP001139648">
    <property type="component" value="Unassembled WGS sequence"/>
</dbReference>
<evidence type="ECO:0000313" key="1">
    <source>
        <dbReference type="EMBL" id="MCP2363270.1"/>
    </source>
</evidence>
<proteinExistence type="predicted"/>
<protein>
    <submittedName>
        <fullName evidence="1">Uncharacterized protein</fullName>
    </submittedName>
</protein>